<evidence type="ECO:0000313" key="2">
    <source>
        <dbReference type="Proteomes" id="UP000664940"/>
    </source>
</evidence>
<sequence>MPVPVTPSCTADIGKPPPQWARLQWSRRCRLYGLRDNGPPCVLEGRRGHKRTHLLTEQALRPWDRGCGCRRSWLPCVRARAGETGTRRERYSDVNDSKLARPFPWMLKRPRARGVCVFSGRLPLRRLAGPSPL</sequence>
<proteinExistence type="predicted"/>
<accession>A0A833Y905</accession>
<name>A0A833Y905_9CHIR</name>
<evidence type="ECO:0000313" key="1">
    <source>
        <dbReference type="EMBL" id="KAF6075018.1"/>
    </source>
</evidence>
<dbReference type="AlphaFoldDB" id="A0A833Y905"/>
<protein>
    <submittedName>
        <fullName evidence="1">Uncharacterized protein</fullName>
    </submittedName>
</protein>
<reference evidence="1 2" key="1">
    <citation type="journal article" date="2020" name="Nature">
        <title>Six reference-quality genomes reveal evolution of bat adaptations.</title>
        <authorList>
            <person name="Jebb D."/>
            <person name="Huang Z."/>
            <person name="Pippel M."/>
            <person name="Hughes G.M."/>
            <person name="Lavrichenko K."/>
            <person name="Devanna P."/>
            <person name="Winkler S."/>
            <person name="Jermiin L.S."/>
            <person name="Skirmuntt E.C."/>
            <person name="Katzourakis A."/>
            <person name="Burkitt-Gray L."/>
            <person name="Ray D.A."/>
            <person name="Sullivan K.A.M."/>
            <person name="Roscito J.G."/>
            <person name="Kirilenko B.M."/>
            <person name="Davalos L.M."/>
            <person name="Corthals A.P."/>
            <person name="Power M.L."/>
            <person name="Jones G."/>
            <person name="Ransome R.D."/>
            <person name="Dechmann D.K.N."/>
            <person name="Locatelli A.G."/>
            <person name="Puechmaille S.J."/>
            <person name="Fedrigo O."/>
            <person name="Jarvis E.D."/>
            <person name="Hiller M."/>
            <person name="Vernes S.C."/>
            <person name="Myers E.W."/>
            <person name="Teeling E.C."/>
        </authorList>
    </citation>
    <scope>NUCLEOTIDE SEQUENCE [LARGE SCALE GENOMIC DNA]</scope>
    <source>
        <strain evidence="1">Bat1K_MPI-CBG_1</strain>
    </source>
</reference>
<dbReference type="EMBL" id="JABVXQ010000015">
    <property type="protein sequence ID" value="KAF6075018.1"/>
    <property type="molecule type" value="Genomic_DNA"/>
</dbReference>
<gene>
    <name evidence="1" type="ORF">HJG60_009419</name>
</gene>
<organism evidence="1 2">
    <name type="scientific">Phyllostomus discolor</name>
    <name type="common">pale spear-nosed bat</name>
    <dbReference type="NCBI Taxonomy" id="89673"/>
    <lineage>
        <taxon>Eukaryota</taxon>
        <taxon>Metazoa</taxon>
        <taxon>Chordata</taxon>
        <taxon>Craniata</taxon>
        <taxon>Vertebrata</taxon>
        <taxon>Euteleostomi</taxon>
        <taxon>Mammalia</taxon>
        <taxon>Eutheria</taxon>
        <taxon>Laurasiatheria</taxon>
        <taxon>Chiroptera</taxon>
        <taxon>Yangochiroptera</taxon>
        <taxon>Phyllostomidae</taxon>
        <taxon>Phyllostominae</taxon>
        <taxon>Phyllostomus</taxon>
    </lineage>
</organism>
<comment type="caution">
    <text evidence="1">The sequence shown here is derived from an EMBL/GenBank/DDBJ whole genome shotgun (WGS) entry which is preliminary data.</text>
</comment>
<dbReference type="Proteomes" id="UP000664940">
    <property type="component" value="Unassembled WGS sequence"/>
</dbReference>